<feature type="region of interest" description="Disordered" evidence="3">
    <location>
        <begin position="469"/>
        <end position="491"/>
    </location>
</feature>
<organism evidence="4 5">
    <name type="scientific">Acrobeloides nanus</name>
    <dbReference type="NCBI Taxonomy" id="290746"/>
    <lineage>
        <taxon>Eukaryota</taxon>
        <taxon>Metazoa</taxon>
        <taxon>Ecdysozoa</taxon>
        <taxon>Nematoda</taxon>
        <taxon>Chromadorea</taxon>
        <taxon>Rhabditida</taxon>
        <taxon>Tylenchina</taxon>
        <taxon>Cephalobomorpha</taxon>
        <taxon>Cephaloboidea</taxon>
        <taxon>Cephalobidae</taxon>
        <taxon>Acrobeloides</taxon>
    </lineage>
</organism>
<comment type="similarity">
    <text evidence="1">Belongs to the FAM161 family.</text>
</comment>
<evidence type="ECO:0000313" key="5">
    <source>
        <dbReference type="WBParaSite" id="ACRNAN_scaffold6598.g30956.t1"/>
    </source>
</evidence>
<name>A0A914EB78_9BILA</name>
<dbReference type="PROSITE" id="PS51257">
    <property type="entry name" value="PROKAR_LIPOPROTEIN"/>
    <property type="match status" value="1"/>
</dbReference>
<evidence type="ECO:0000256" key="2">
    <source>
        <dbReference type="ARBA" id="ARBA00023054"/>
    </source>
</evidence>
<dbReference type="PANTHER" id="PTHR21501:SF1">
    <property type="entry name" value="PROTEIN FAM-161"/>
    <property type="match status" value="1"/>
</dbReference>
<dbReference type="WBParaSite" id="ACRNAN_scaffold6598.g30956.t1">
    <property type="protein sequence ID" value="ACRNAN_scaffold6598.g30956.t1"/>
    <property type="gene ID" value="ACRNAN_scaffold6598.g30956"/>
</dbReference>
<dbReference type="GO" id="GO:0044782">
    <property type="term" value="P:cilium organization"/>
    <property type="evidence" value="ECO:0007669"/>
    <property type="project" value="TreeGrafter"/>
</dbReference>
<dbReference type="Proteomes" id="UP000887540">
    <property type="component" value="Unplaced"/>
</dbReference>
<evidence type="ECO:0000256" key="1">
    <source>
        <dbReference type="ARBA" id="ARBA00006663"/>
    </source>
</evidence>
<keyword evidence="2" id="KW-0175">Coiled coil</keyword>
<dbReference type="Pfam" id="PF10595">
    <property type="entry name" value="FAM161A_B"/>
    <property type="match status" value="1"/>
</dbReference>
<protein>
    <submittedName>
        <fullName evidence="5">TPX2 C-terminal domain-containing protein</fullName>
    </submittedName>
</protein>
<dbReference type="PANTHER" id="PTHR21501">
    <property type="entry name" value="PROTEIN FAM-161"/>
    <property type="match status" value="1"/>
</dbReference>
<evidence type="ECO:0000256" key="3">
    <source>
        <dbReference type="SAM" id="MobiDB-lite"/>
    </source>
</evidence>
<accession>A0A914EB78</accession>
<dbReference type="GO" id="GO:0005856">
    <property type="term" value="C:cytoskeleton"/>
    <property type="evidence" value="ECO:0007669"/>
    <property type="project" value="UniProtKB-ARBA"/>
</dbReference>
<reference evidence="5" key="1">
    <citation type="submission" date="2022-11" db="UniProtKB">
        <authorList>
            <consortium name="WormBaseParasite"/>
        </authorList>
    </citation>
    <scope>IDENTIFICATION</scope>
</reference>
<keyword evidence="4" id="KW-1185">Reference proteome</keyword>
<dbReference type="GO" id="GO:0005929">
    <property type="term" value="C:cilium"/>
    <property type="evidence" value="ECO:0007669"/>
    <property type="project" value="TreeGrafter"/>
</dbReference>
<proteinExistence type="inferred from homology"/>
<evidence type="ECO:0000313" key="4">
    <source>
        <dbReference type="Proteomes" id="UP000887540"/>
    </source>
</evidence>
<feature type="compositionally biased region" description="Low complexity" evidence="3">
    <location>
        <begin position="475"/>
        <end position="491"/>
    </location>
</feature>
<dbReference type="InterPro" id="IPR019579">
    <property type="entry name" value="FAM161A/B"/>
</dbReference>
<dbReference type="AlphaFoldDB" id="A0A914EB78"/>
<dbReference type="InterPro" id="IPR051655">
    <property type="entry name" value="FAM161"/>
</dbReference>
<feature type="compositionally biased region" description="Low complexity" evidence="3">
    <location>
        <begin position="196"/>
        <end position="221"/>
    </location>
</feature>
<sequence length="491" mass="57391">MEEKPRRHVSMATLNGKKAQECWQLSHGFGSCGFYLHGKMTIGELGSTLARDAKEFRNMEKANIPLFTETFLEKLRSLRVDCVLLHETLENVLLTSGVCKKYTDSRIKNGYYYDSTDDGHSRVGSEYDFETEFNKKYKALLLEASRRKKRMMEENDERMNRIYMRRYHNESPQKSPSPPRPYMFPTAVTKRRHSYSDSGRSTRRSSGASSGTSSRRTTTQSRHSRAGPVKKPSTWFPRTTIPEPFQMTIREKTAPTKARFADKFLKQLLADKELKERKELEELKIKFRANPVPVTTYNPNSTFYVRNLKRSKSLAALRAEKIDKLKRAESQPELVSQPFHANPVPITTYIRPSTSMNDLREAKKNQRAVELLANSWAPRGLDDHATRSHVVYQVRHVPKCLPEKPSFRPDVSKSVPDFRLLHRKWEERLQRVAHRPTTVSFPFHFYENYHRHHCRNIDEYQPYYRQNNSKRQNFYSRTSSSGVSRKSYTST</sequence>
<feature type="region of interest" description="Disordered" evidence="3">
    <location>
        <begin position="168"/>
        <end position="240"/>
    </location>
</feature>